<evidence type="ECO:0000313" key="2">
    <source>
        <dbReference type="EMBL" id="KAF9495351.1"/>
    </source>
</evidence>
<evidence type="ECO:0000256" key="1">
    <source>
        <dbReference type="SAM" id="MobiDB-lite"/>
    </source>
</evidence>
<organism evidence="2 3">
    <name type="scientific">Pleurotus eryngii</name>
    <name type="common">Boletus of the steppes</name>
    <dbReference type="NCBI Taxonomy" id="5323"/>
    <lineage>
        <taxon>Eukaryota</taxon>
        <taxon>Fungi</taxon>
        <taxon>Dikarya</taxon>
        <taxon>Basidiomycota</taxon>
        <taxon>Agaricomycotina</taxon>
        <taxon>Agaricomycetes</taxon>
        <taxon>Agaricomycetidae</taxon>
        <taxon>Agaricales</taxon>
        <taxon>Pleurotineae</taxon>
        <taxon>Pleurotaceae</taxon>
        <taxon>Pleurotus</taxon>
    </lineage>
</organism>
<evidence type="ECO:0000313" key="3">
    <source>
        <dbReference type="Proteomes" id="UP000807025"/>
    </source>
</evidence>
<dbReference type="EMBL" id="MU154563">
    <property type="protein sequence ID" value="KAF9495351.1"/>
    <property type="molecule type" value="Genomic_DNA"/>
</dbReference>
<dbReference type="Proteomes" id="UP000807025">
    <property type="component" value="Unassembled WGS sequence"/>
</dbReference>
<feature type="compositionally biased region" description="Polar residues" evidence="1">
    <location>
        <begin position="19"/>
        <end position="40"/>
    </location>
</feature>
<comment type="caution">
    <text evidence="2">The sequence shown here is derived from an EMBL/GenBank/DDBJ whole genome shotgun (WGS) entry which is preliminary data.</text>
</comment>
<feature type="region of interest" description="Disordered" evidence="1">
    <location>
        <begin position="19"/>
        <end position="50"/>
    </location>
</feature>
<gene>
    <name evidence="2" type="ORF">BDN71DRAFT_890949</name>
</gene>
<accession>A0A9P6D747</accession>
<proteinExistence type="predicted"/>
<reference evidence="2" key="1">
    <citation type="submission" date="2020-11" db="EMBL/GenBank/DDBJ databases">
        <authorList>
            <consortium name="DOE Joint Genome Institute"/>
            <person name="Ahrendt S."/>
            <person name="Riley R."/>
            <person name="Andreopoulos W."/>
            <person name="Labutti K."/>
            <person name="Pangilinan J."/>
            <person name="Ruiz-Duenas F.J."/>
            <person name="Barrasa J.M."/>
            <person name="Sanchez-Garcia M."/>
            <person name="Camarero S."/>
            <person name="Miyauchi S."/>
            <person name="Serrano A."/>
            <person name="Linde D."/>
            <person name="Babiker R."/>
            <person name="Drula E."/>
            <person name="Ayuso-Fernandez I."/>
            <person name="Pacheco R."/>
            <person name="Padilla G."/>
            <person name="Ferreira P."/>
            <person name="Barriuso J."/>
            <person name="Kellner H."/>
            <person name="Castanera R."/>
            <person name="Alfaro M."/>
            <person name="Ramirez L."/>
            <person name="Pisabarro A.G."/>
            <person name="Kuo A."/>
            <person name="Tritt A."/>
            <person name="Lipzen A."/>
            <person name="He G."/>
            <person name="Yan M."/>
            <person name="Ng V."/>
            <person name="Cullen D."/>
            <person name="Martin F."/>
            <person name="Rosso M.-N."/>
            <person name="Henrissat B."/>
            <person name="Hibbett D."/>
            <person name="Martinez A.T."/>
            <person name="Grigoriev I.V."/>
        </authorList>
    </citation>
    <scope>NUCLEOTIDE SEQUENCE</scope>
    <source>
        <strain evidence="2">ATCC 90797</strain>
    </source>
</reference>
<keyword evidence="3" id="KW-1185">Reference proteome</keyword>
<protein>
    <submittedName>
        <fullName evidence="2">Uncharacterized protein</fullName>
    </submittedName>
</protein>
<name>A0A9P6D747_PLEER</name>
<dbReference type="AlphaFoldDB" id="A0A9P6D747"/>
<sequence>MWNVSGFRLTLAAPSASYSHSNRIPTKRSTNTFPVGSGSRSGRRATTWPQTTVANSSEPQWWLLSSITTVLASNIISHSPLFLV</sequence>